<gene>
    <name evidence="1" type="ORF">Bfra_002927</name>
</gene>
<accession>A0A8H6AZU1</accession>
<dbReference type="Proteomes" id="UP000531561">
    <property type="component" value="Unassembled WGS sequence"/>
</dbReference>
<dbReference type="GeneID" id="59257032"/>
<dbReference type="EMBL" id="JABFCT010000004">
    <property type="protein sequence ID" value="KAF5876522.1"/>
    <property type="molecule type" value="Genomic_DNA"/>
</dbReference>
<reference evidence="1 2" key="1">
    <citation type="journal article" date="2020" name="Phytopathology">
        <title>A high-quality genome resource of Botrytis fragariae, a new and rapidly spreading fungal pathogen causing strawberry gray mold in the U.S.A.</title>
        <authorList>
            <person name="Wu Y."/>
            <person name="Saski C.A."/>
            <person name="Schnabel G."/>
            <person name="Xiao S."/>
            <person name="Hu M."/>
        </authorList>
    </citation>
    <scope>NUCLEOTIDE SEQUENCE [LARGE SCALE GENOMIC DNA]</scope>
    <source>
        <strain evidence="1 2">BVB16</strain>
    </source>
</reference>
<dbReference type="RefSeq" id="XP_037195468.1">
    <property type="nucleotide sequence ID" value="XM_037333340.1"/>
</dbReference>
<dbReference type="AlphaFoldDB" id="A0A8H6AZU1"/>
<evidence type="ECO:0000313" key="1">
    <source>
        <dbReference type="EMBL" id="KAF5876522.1"/>
    </source>
</evidence>
<name>A0A8H6AZU1_9HELO</name>
<protein>
    <submittedName>
        <fullName evidence="1">Putative fad binding domain-containing protein</fullName>
    </submittedName>
</protein>
<evidence type="ECO:0000313" key="2">
    <source>
        <dbReference type="Proteomes" id="UP000531561"/>
    </source>
</evidence>
<dbReference type="OrthoDB" id="415825at2759"/>
<keyword evidence="2" id="KW-1185">Reference proteome</keyword>
<organism evidence="1 2">
    <name type="scientific">Botrytis fragariae</name>
    <dbReference type="NCBI Taxonomy" id="1964551"/>
    <lineage>
        <taxon>Eukaryota</taxon>
        <taxon>Fungi</taxon>
        <taxon>Dikarya</taxon>
        <taxon>Ascomycota</taxon>
        <taxon>Pezizomycotina</taxon>
        <taxon>Leotiomycetes</taxon>
        <taxon>Helotiales</taxon>
        <taxon>Sclerotiniaceae</taxon>
        <taxon>Botrytis</taxon>
    </lineage>
</organism>
<sequence length="152" mass="17217">MIAVARHSISPSDYAISIDPYDPNLSDHLDFACAKGDFRPFSLTEFPDFKSQNFMKGIEIYKELLATCPDTGAAGHVLEWHTRISKLSPANWAFGNEHVHLRPNCVAWYHGAENHDIVLDFENNTISAMRDGHAEEDWVDCVNCNRTDPVQR</sequence>
<proteinExistence type="predicted"/>
<comment type="caution">
    <text evidence="1">The sequence shown here is derived from an EMBL/GenBank/DDBJ whole genome shotgun (WGS) entry which is preliminary data.</text>
</comment>